<keyword evidence="4" id="KW-0720">Serine protease</keyword>
<evidence type="ECO:0000256" key="3">
    <source>
        <dbReference type="ARBA" id="ARBA00022801"/>
    </source>
</evidence>
<evidence type="ECO:0000256" key="2">
    <source>
        <dbReference type="ARBA" id="ARBA00022670"/>
    </source>
</evidence>
<dbReference type="InterPro" id="IPR000209">
    <property type="entry name" value="Peptidase_S8/S53_dom"/>
</dbReference>
<feature type="non-terminal residue" evidence="8">
    <location>
        <position position="197"/>
    </location>
</feature>
<dbReference type="InterPro" id="IPR036852">
    <property type="entry name" value="Peptidase_S8/S53_dom_sf"/>
</dbReference>
<dbReference type="InterPro" id="IPR015500">
    <property type="entry name" value="Peptidase_S8_subtilisin-rel"/>
</dbReference>
<dbReference type="PRINTS" id="PR00723">
    <property type="entry name" value="SUBTILISIN"/>
</dbReference>
<keyword evidence="9" id="KW-1185">Reference proteome</keyword>
<dbReference type="SUPFAM" id="SSF52743">
    <property type="entry name" value="Subtilisin-like"/>
    <property type="match status" value="1"/>
</dbReference>
<sequence>MAARRITRAAAITAAAFLLTSQPGLAQPQQEPGSVAIPPPVDMNRKLVDDTGAPPTNVTYTKKQVCINSLTDGKVELANKPWGQDTLRIDDAHQFATGKGQVVAVIDTGVREHEYLKGRVIKGPDYVSKSADSTEDCDGHGTEVAGIIAANPNSAQIGFTGVAPDAKIMAIRQSSEYYKGTREATAEDPNPQELPAG</sequence>
<evidence type="ECO:0000259" key="7">
    <source>
        <dbReference type="Pfam" id="PF00082"/>
    </source>
</evidence>
<evidence type="ECO:0000256" key="5">
    <source>
        <dbReference type="PROSITE-ProRule" id="PRU01240"/>
    </source>
</evidence>
<dbReference type="PANTHER" id="PTHR42884">
    <property type="entry name" value="PROPROTEIN CONVERTASE SUBTILISIN/KEXIN-RELATED"/>
    <property type="match status" value="1"/>
</dbReference>
<dbReference type="Gene3D" id="3.40.50.200">
    <property type="entry name" value="Peptidase S8/S53 domain"/>
    <property type="match status" value="1"/>
</dbReference>
<evidence type="ECO:0000256" key="4">
    <source>
        <dbReference type="ARBA" id="ARBA00022825"/>
    </source>
</evidence>
<comment type="caution">
    <text evidence="5">Lacks conserved residue(s) required for the propagation of feature annotation.</text>
</comment>
<proteinExistence type="inferred from homology"/>
<comment type="similarity">
    <text evidence="1 5">Belongs to the peptidase S8 family.</text>
</comment>
<keyword evidence="2" id="KW-0645">Protease</keyword>
<dbReference type="InterPro" id="IPR023827">
    <property type="entry name" value="Peptidase_S8_Asp-AS"/>
</dbReference>
<evidence type="ECO:0000313" key="9">
    <source>
        <dbReference type="Proteomes" id="UP001597045"/>
    </source>
</evidence>
<feature type="signal peptide" evidence="6">
    <location>
        <begin position="1"/>
        <end position="26"/>
    </location>
</feature>
<dbReference type="InterPro" id="IPR022398">
    <property type="entry name" value="Peptidase_S8_His-AS"/>
</dbReference>
<dbReference type="Proteomes" id="UP001597045">
    <property type="component" value="Unassembled WGS sequence"/>
</dbReference>
<reference evidence="9" key="1">
    <citation type="journal article" date="2019" name="Int. J. Syst. Evol. Microbiol.">
        <title>The Global Catalogue of Microorganisms (GCM) 10K type strain sequencing project: providing services to taxonomists for standard genome sequencing and annotation.</title>
        <authorList>
            <consortium name="The Broad Institute Genomics Platform"/>
            <consortium name="The Broad Institute Genome Sequencing Center for Infectious Disease"/>
            <person name="Wu L."/>
            <person name="Ma J."/>
        </authorList>
    </citation>
    <scope>NUCLEOTIDE SEQUENCE [LARGE SCALE GENOMIC DNA]</scope>
    <source>
        <strain evidence="9">JCM 31486</strain>
    </source>
</reference>
<evidence type="ECO:0000256" key="6">
    <source>
        <dbReference type="SAM" id="SignalP"/>
    </source>
</evidence>
<accession>A0ABW3MIT2</accession>
<organism evidence="8 9">
    <name type="scientific">Kibdelosporangium lantanae</name>
    <dbReference type="NCBI Taxonomy" id="1497396"/>
    <lineage>
        <taxon>Bacteria</taxon>
        <taxon>Bacillati</taxon>
        <taxon>Actinomycetota</taxon>
        <taxon>Actinomycetes</taxon>
        <taxon>Pseudonocardiales</taxon>
        <taxon>Pseudonocardiaceae</taxon>
        <taxon>Kibdelosporangium</taxon>
    </lineage>
</organism>
<dbReference type="PANTHER" id="PTHR42884:SF14">
    <property type="entry name" value="NEUROENDOCRINE CONVERTASE 1"/>
    <property type="match status" value="1"/>
</dbReference>
<gene>
    <name evidence="8" type="ORF">ACFQ1S_33180</name>
</gene>
<dbReference type="PROSITE" id="PS51892">
    <property type="entry name" value="SUBTILASE"/>
    <property type="match status" value="1"/>
</dbReference>
<dbReference type="Pfam" id="PF00082">
    <property type="entry name" value="Peptidase_S8"/>
    <property type="match status" value="1"/>
</dbReference>
<dbReference type="PROSITE" id="PS00137">
    <property type="entry name" value="SUBTILASE_HIS"/>
    <property type="match status" value="1"/>
</dbReference>
<comment type="caution">
    <text evidence="8">The sequence shown here is derived from an EMBL/GenBank/DDBJ whole genome shotgun (WGS) entry which is preliminary data.</text>
</comment>
<evidence type="ECO:0000256" key="1">
    <source>
        <dbReference type="ARBA" id="ARBA00011073"/>
    </source>
</evidence>
<dbReference type="PROSITE" id="PS00136">
    <property type="entry name" value="SUBTILASE_ASP"/>
    <property type="match status" value="1"/>
</dbReference>
<feature type="domain" description="Peptidase S8/S53" evidence="7">
    <location>
        <begin position="98"/>
        <end position="173"/>
    </location>
</feature>
<keyword evidence="6" id="KW-0732">Signal</keyword>
<keyword evidence="3" id="KW-0378">Hydrolase</keyword>
<evidence type="ECO:0000313" key="8">
    <source>
        <dbReference type="EMBL" id="MFD1050038.1"/>
    </source>
</evidence>
<dbReference type="EMBL" id="JBHTIS010002566">
    <property type="protein sequence ID" value="MFD1050038.1"/>
    <property type="molecule type" value="Genomic_DNA"/>
</dbReference>
<name>A0ABW3MIT2_9PSEU</name>
<feature type="chain" id="PRO_5046204177" evidence="6">
    <location>
        <begin position="27"/>
        <end position="197"/>
    </location>
</feature>
<protein>
    <submittedName>
        <fullName evidence="8">S8 family serine peptidase</fullName>
    </submittedName>
</protein>